<dbReference type="Gene3D" id="3.55.50.30">
    <property type="match status" value="1"/>
</dbReference>
<evidence type="ECO:0000259" key="3">
    <source>
        <dbReference type="Pfam" id="PF16344"/>
    </source>
</evidence>
<dbReference type="PANTHER" id="PTHR30273:SF2">
    <property type="entry name" value="PROTEIN FECR"/>
    <property type="match status" value="1"/>
</dbReference>
<protein>
    <submittedName>
        <fullName evidence="4">FecR domain-containing protein</fullName>
    </submittedName>
</protein>
<name>A0ABS1R6V0_9SPHI</name>
<dbReference type="InterPro" id="IPR006860">
    <property type="entry name" value="FecR"/>
</dbReference>
<accession>A0ABS1R6V0</accession>
<dbReference type="InterPro" id="IPR012373">
    <property type="entry name" value="Ferrdict_sens_TM"/>
</dbReference>
<dbReference type="Gene3D" id="2.60.120.1440">
    <property type="match status" value="1"/>
</dbReference>
<reference evidence="4 5" key="1">
    <citation type="submission" date="2021-01" db="EMBL/GenBank/DDBJ databases">
        <title>C459-1 draft genome sequence.</title>
        <authorList>
            <person name="Zhang X.-F."/>
        </authorList>
    </citation>
    <scope>NUCLEOTIDE SEQUENCE [LARGE SCALE GENOMIC DNA]</scope>
    <source>
        <strain evidence="5">C459-1</strain>
    </source>
</reference>
<dbReference type="EMBL" id="JAERTY010000009">
    <property type="protein sequence ID" value="MBL1410431.1"/>
    <property type="molecule type" value="Genomic_DNA"/>
</dbReference>
<evidence type="ECO:0000256" key="1">
    <source>
        <dbReference type="SAM" id="Phobius"/>
    </source>
</evidence>
<dbReference type="Pfam" id="PF04773">
    <property type="entry name" value="FecR"/>
    <property type="match status" value="1"/>
</dbReference>
<evidence type="ECO:0000259" key="2">
    <source>
        <dbReference type="Pfam" id="PF04773"/>
    </source>
</evidence>
<evidence type="ECO:0000313" key="4">
    <source>
        <dbReference type="EMBL" id="MBL1410431.1"/>
    </source>
</evidence>
<feature type="domain" description="Protein FecR C-terminal" evidence="3">
    <location>
        <begin position="323"/>
        <end position="384"/>
    </location>
</feature>
<comment type="caution">
    <text evidence="4">The sequence shown here is derived from an EMBL/GenBank/DDBJ whole genome shotgun (WGS) entry which is preliminary data.</text>
</comment>
<dbReference type="RefSeq" id="WP_202104122.1">
    <property type="nucleotide sequence ID" value="NZ_JAERTY010000009.1"/>
</dbReference>
<evidence type="ECO:0000313" key="5">
    <source>
        <dbReference type="Proteomes" id="UP000625283"/>
    </source>
</evidence>
<organism evidence="4 5">
    <name type="scientific">Sphingobacterium faecale</name>
    <dbReference type="NCBI Taxonomy" id="2803775"/>
    <lineage>
        <taxon>Bacteria</taxon>
        <taxon>Pseudomonadati</taxon>
        <taxon>Bacteroidota</taxon>
        <taxon>Sphingobacteriia</taxon>
        <taxon>Sphingobacteriales</taxon>
        <taxon>Sphingobacteriaceae</taxon>
        <taxon>Sphingobacterium</taxon>
    </lineage>
</organism>
<feature type="transmembrane region" description="Helical" evidence="1">
    <location>
        <begin position="92"/>
        <end position="113"/>
    </location>
</feature>
<gene>
    <name evidence="4" type="ORF">JKG61_16865</name>
</gene>
<feature type="domain" description="FecR protein" evidence="2">
    <location>
        <begin position="183"/>
        <end position="274"/>
    </location>
</feature>
<keyword evidence="1" id="KW-0472">Membrane</keyword>
<dbReference type="Proteomes" id="UP000625283">
    <property type="component" value="Unassembled WGS sequence"/>
</dbReference>
<sequence length="385" mass="43531">MDEQQLEYTFHITSLLTKKAQGDQLSIEEERVLAGWLSEQSIRKHFVDNAINPEIVGKDIVRMGLLTDSDVQLEMFRTRLAQKKRMIVFRRWVAAAAIFLAFGFGMWAVWLQLATETSPVKLTSRYGEDVRPATNGPILQLDDGSVINLDNKAEGIVSQSGDITYVDGEYVQNISADVKWVTLSIPNGSNYRVTLSDSSVVTLNAGSSLRYPTRFDSQERKVELKGEAFFDVKHIPSQKFVVETMRQRISVLGTEFNVRAYTQQEATSLIKGKVAVRSHEKDIFLSPGDQAVVDNTSLNKRTVDVEETISWLDGRIAGSLVGLQEVSPDIERRYDVHFVYPSDYQARERAYINIDATENLSVVLQALEQTYKVQFKIKGKEVFVF</sequence>
<dbReference type="PANTHER" id="PTHR30273">
    <property type="entry name" value="PERIPLASMIC SIGNAL SENSOR AND SIGMA FACTOR ACTIVATOR FECR-RELATED"/>
    <property type="match status" value="1"/>
</dbReference>
<dbReference type="InterPro" id="IPR032508">
    <property type="entry name" value="FecR_C"/>
</dbReference>
<proteinExistence type="predicted"/>
<dbReference type="Pfam" id="PF16344">
    <property type="entry name" value="FecR_C"/>
    <property type="match status" value="1"/>
</dbReference>
<keyword evidence="5" id="KW-1185">Reference proteome</keyword>
<keyword evidence="1" id="KW-1133">Transmembrane helix</keyword>
<keyword evidence="1" id="KW-0812">Transmembrane</keyword>